<sequence length="247" mass="27458">MAAKPSDSWQDPVTSSFFSPTAGFHPDPPPRRVARSINPQAMAMEIAPQQTSVGQWIPPHLRTPHTMSVQTATGTHDDVEAKLEQTNARLPQGMDSETQNAVVYRMDRLVRDLLASRKSLEDEKRKAADKDAEIAQLKQEVASLRDKALARRQKHGVTQEEGWYFWGFDKASALSSANCEEVNELRQLLAFHKTNGEQVSKKLRDLQTTNKDLEAQLQVAETALQEQMSLLSGLGICAQAGDSNDLH</sequence>
<evidence type="ECO:0000256" key="1">
    <source>
        <dbReference type="SAM" id="Coils"/>
    </source>
</evidence>
<feature type="region of interest" description="Disordered" evidence="2">
    <location>
        <begin position="1"/>
        <end position="34"/>
    </location>
</feature>
<comment type="caution">
    <text evidence="3">The sequence shown here is derived from an EMBL/GenBank/DDBJ whole genome shotgun (WGS) entry which is preliminary data.</text>
</comment>
<organism evidence="3 4">
    <name type="scientific">Trichoderma semiorbis</name>
    <dbReference type="NCBI Taxonomy" id="1491008"/>
    <lineage>
        <taxon>Eukaryota</taxon>
        <taxon>Fungi</taxon>
        <taxon>Dikarya</taxon>
        <taxon>Ascomycota</taxon>
        <taxon>Pezizomycotina</taxon>
        <taxon>Sordariomycetes</taxon>
        <taxon>Hypocreomycetidae</taxon>
        <taxon>Hypocreales</taxon>
        <taxon>Hypocreaceae</taxon>
        <taxon>Trichoderma</taxon>
    </lineage>
</organism>
<protein>
    <submittedName>
        <fullName evidence="3">Uncharacterized protein</fullName>
    </submittedName>
</protein>
<dbReference type="AlphaFoldDB" id="A0A9P8KPF9"/>
<evidence type="ECO:0000313" key="4">
    <source>
        <dbReference type="Proteomes" id="UP000826573"/>
    </source>
</evidence>
<feature type="coiled-coil region" evidence="1">
    <location>
        <begin position="110"/>
        <end position="154"/>
    </location>
</feature>
<feature type="coiled-coil region" evidence="1">
    <location>
        <begin position="196"/>
        <end position="230"/>
    </location>
</feature>
<accession>A0A9P8KPF9</accession>
<gene>
    <name evidence="3" type="ORF">TsFJ059_009824</name>
</gene>
<keyword evidence="4" id="KW-1185">Reference proteome</keyword>
<evidence type="ECO:0000256" key="2">
    <source>
        <dbReference type="SAM" id="MobiDB-lite"/>
    </source>
</evidence>
<reference evidence="3 4" key="1">
    <citation type="submission" date="2021-08" db="EMBL/GenBank/DDBJ databases">
        <title>The highly contiguous genome resource for Trichoderma semiorbis FJ059, a fungal antagonistic to plant pathogens.</title>
        <authorList>
            <person name="Liu T."/>
        </authorList>
    </citation>
    <scope>NUCLEOTIDE SEQUENCE [LARGE SCALE GENOMIC DNA]</scope>
    <source>
        <strain evidence="3 4">FJ059</strain>
    </source>
</reference>
<name>A0A9P8KPF9_9HYPO</name>
<dbReference type="EMBL" id="JAIMJC010000004">
    <property type="protein sequence ID" value="KAH0526520.1"/>
    <property type="molecule type" value="Genomic_DNA"/>
</dbReference>
<dbReference type="Proteomes" id="UP000826573">
    <property type="component" value="Unassembled WGS sequence"/>
</dbReference>
<proteinExistence type="predicted"/>
<feature type="compositionally biased region" description="Polar residues" evidence="2">
    <location>
        <begin position="7"/>
        <end position="19"/>
    </location>
</feature>
<keyword evidence="1" id="KW-0175">Coiled coil</keyword>
<evidence type="ECO:0000313" key="3">
    <source>
        <dbReference type="EMBL" id="KAH0526520.1"/>
    </source>
</evidence>